<evidence type="ECO:0000259" key="5">
    <source>
        <dbReference type="PROSITE" id="PS51063"/>
    </source>
</evidence>
<dbReference type="EMBL" id="LT837803">
    <property type="protein sequence ID" value="SMB31192.1"/>
    <property type="molecule type" value="Genomic_DNA"/>
</dbReference>
<dbReference type="SMART" id="SM00100">
    <property type="entry name" value="cNMP"/>
    <property type="match status" value="1"/>
</dbReference>
<dbReference type="Gene3D" id="1.10.10.10">
    <property type="entry name" value="Winged helix-like DNA-binding domain superfamily/Winged helix DNA-binding domain"/>
    <property type="match status" value="1"/>
</dbReference>
<dbReference type="SUPFAM" id="SSF46785">
    <property type="entry name" value="Winged helix' DNA-binding domain"/>
    <property type="match status" value="1"/>
</dbReference>
<dbReference type="GO" id="GO:0003677">
    <property type="term" value="F:DNA binding"/>
    <property type="evidence" value="ECO:0007669"/>
    <property type="project" value="UniProtKB-KW"/>
</dbReference>
<keyword evidence="2" id="KW-0238">DNA-binding</keyword>
<dbReference type="Gene3D" id="2.60.120.10">
    <property type="entry name" value="Jelly Rolls"/>
    <property type="match status" value="1"/>
</dbReference>
<feature type="domain" description="HTH crp-type" evidence="5">
    <location>
        <begin position="151"/>
        <end position="220"/>
    </location>
</feature>
<keyword evidence="7" id="KW-1185">Reference proteome</keyword>
<dbReference type="InterPro" id="IPR036390">
    <property type="entry name" value="WH_DNA-bd_sf"/>
</dbReference>
<keyword evidence="6" id="KW-0675">Receptor</keyword>
<reference evidence="6" key="1">
    <citation type="submission" date="2017-03" db="EMBL/GenBank/DDBJ databases">
        <authorList>
            <consortium name="AG Boll"/>
        </authorList>
    </citation>
    <scope>NUCLEOTIDE SEQUENCE [LARGE SCALE GENOMIC DNA]</scope>
    <source>
        <strain evidence="6">Chol</strain>
    </source>
</reference>
<dbReference type="Proteomes" id="UP000242886">
    <property type="component" value="Chromosome SDENCHOL"/>
</dbReference>
<evidence type="ECO:0000313" key="6">
    <source>
        <dbReference type="EMBL" id="SMB31192.1"/>
    </source>
</evidence>
<evidence type="ECO:0000256" key="3">
    <source>
        <dbReference type="ARBA" id="ARBA00023163"/>
    </source>
</evidence>
<dbReference type="AlphaFoldDB" id="A0A7Z7HT20"/>
<evidence type="ECO:0000256" key="2">
    <source>
        <dbReference type="ARBA" id="ARBA00023125"/>
    </source>
</evidence>
<keyword evidence="3" id="KW-0804">Transcription</keyword>
<dbReference type="CDD" id="cd00092">
    <property type="entry name" value="HTH_CRP"/>
    <property type="match status" value="1"/>
</dbReference>
<dbReference type="Pfam" id="PF00027">
    <property type="entry name" value="cNMP_binding"/>
    <property type="match status" value="1"/>
</dbReference>
<feature type="domain" description="Cyclic nucleotide-binding" evidence="4">
    <location>
        <begin position="17"/>
        <end position="137"/>
    </location>
</feature>
<dbReference type="InterPro" id="IPR014710">
    <property type="entry name" value="RmlC-like_jellyroll"/>
</dbReference>
<dbReference type="RefSeq" id="WP_154717244.1">
    <property type="nucleotide sequence ID" value="NZ_LT837803.1"/>
</dbReference>
<dbReference type="PRINTS" id="PR00034">
    <property type="entry name" value="HTHCRP"/>
</dbReference>
<dbReference type="PANTHER" id="PTHR24567:SF68">
    <property type="entry name" value="DNA-BINDING TRANSCRIPTIONAL DUAL REGULATOR CRP"/>
    <property type="match status" value="1"/>
</dbReference>
<protein>
    <submittedName>
        <fullName evidence="6">Cyclic AMP receptor protein</fullName>
    </submittedName>
</protein>
<dbReference type="GO" id="GO:0005829">
    <property type="term" value="C:cytosol"/>
    <property type="evidence" value="ECO:0007669"/>
    <property type="project" value="TreeGrafter"/>
</dbReference>
<dbReference type="InterPro" id="IPR018490">
    <property type="entry name" value="cNMP-bd_dom_sf"/>
</dbReference>
<dbReference type="PROSITE" id="PS50042">
    <property type="entry name" value="CNMP_BINDING_3"/>
    <property type="match status" value="1"/>
</dbReference>
<organism evidence="6 7">
    <name type="scientific">Sterolibacterium denitrificans</name>
    <dbReference type="NCBI Taxonomy" id="157592"/>
    <lineage>
        <taxon>Bacteria</taxon>
        <taxon>Pseudomonadati</taxon>
        <taxon>Pseudomonadota</taxon>
        <taxon>Betaproteobacteria</taxon>
        <taxon>Nitrosomonadales</taxon>
        <taxon>Sterolibacteriaceae</taxon>
        <taxon>Sterolibacterium</taxon>
    </lineage>
</organism>
<dbReference type="SUPFAM" id="SSF51206">
    <property type="entry name" value="cAMP-binding domain-like"/>
    <property type="match status" value="1"/>
</dbReference>
<dbReference type="PROSITE" id="PS51063">
    <property type="entry name" value="HTH_CRP_2"/>
    <property type="match status" value="1"/>
</dbReference>
<proteinExistence type="predicted"/>
<dbReference type="InterPro" id="IPR050397">
    <property type="entry name" value="Env_Response_Regulators"/>
</dbReference>
<dbReference type="InterPro" id="IPR000595">
    <property type="entry name" value="cNMP-bd_dom"/>
</dbReference>
<dbReference type="InterPro" id="IPR012318">
    <property type="entry name" value="HTH_CRP"/>
</dbReference>
<gene>
    <name evidence="6" type="primary">crp</name>
    <name evidence="6" type="ORF">SDENCHOL_21101</name>
</gene>
<evidence type="ECO:0000313" key="7">
    <source>
        <dbReference type="Proteomes" id="UP000242886"/>
    </source>
</evidence>
<evidence type="ECO:0000256" key="1">
    <source>
        <dbReference type="ARBA" id="ARBA00023015"/>
    </source>
</evidence>
<dbReference type="InterPro" id="IPR036388">
    <property type="entry name" value="WH-like_DNA-bd_sf"/>
</dbReference>
<dbReference type="GO" id="GO:0003700">
    <property type="term" value="F:DNA-binding transcription factor activity"/>
    <property type="evidence" value="ECO:0007669"/>
    <property type="project" value="TreeGrafter"/>
</dbReference>
<keyword evidence="1" id="KW-0805">Transcription regulation</keyword>
<sequence length="227" mass="25401">MRPAMPVSTVALRTLPVFETLSHERLEEIAHYARLLQVARNTEVMHAGDATNDIYVVLTGTLKVQMSDQEGREVILSQLGHGDMFGEMGAIDDHPRSATVVTTQPCDLVVIPKEDFKRCLASNFDVALYIIRSLIKRLRDADRKIESLALVDVFGRVARLLIDMSEECDGRRVVTKHITRQDIAKTVGASREMVSRVMRDLQLQGLIEETSDGRIWLRADIESGSAT</sequence>
<dbReference type="Pfam" id="PF13545">
    <property type="entry name" value="HTH_Crp_2"/>
    <property type="match status" value="1"/>
</dbReference>
<dbReference type="CDD" id="cd00038">
    <property type="entry name" value="CAP_ED"/>
    <property type="match status" value="1"/>
</dbReference>
<accession>A0A7Z7HT20</accession>
<dbReference type="PANTHER" id="PTHR24567">
    <property type="entry name" value="CRP FAMILY TRANSCRIPTIONAL REGULATORY PROTEIN"/>
    <property type="match status" value="1"/>
</dbReference>
<evidence type="ECO:0000259" key="4">
    <source>
        <dbReference type="PROSITE" id="PS50042"/>
    </source>
</evidence>
<dbReference type="SMART" id="SM00419">
    <property type="entry name" value="HTH_CRP"/>
    <property type="match status" value="1"/>
</dbReference>
<name>A0A7Z7HT20_9PROT</name>